<dbReference type="SUPFAM" id="SSF47769">
    <property type="entry name" value="SAM/Pointed domain"/>
    <property type="match status" value="1"/>
</dbReference>
<dbReference type="SMART" id="SM00251">
    <property type="entry name" value="SAM_PNT"/>
    <property type="match status" value="1"/>
</dbReference>
<dbReference type="PANTHER" id="PTHR11849:SF195">
    <property type="entry name" value="GA-BINDING PROTEIN ALPHA CHAIN"/>
    <property type="match status" value="1"/>
</dbReference>
<dbReference type="FunFam" id="1.10.10.10:FF:000200">
    <property type="entry name" value="GA-binding protein alpha chain, putative"/>
    <property type="match status" value="1"/>
</dbReference>
<evidence type="ECO:0000313" key="7">
    <source>
        <dbReference type="Proteomes" id="UP000694845"/>
    </source>
</evidence>
<dbReference type="Proteomes" id="UP000694845">
    <property type="component" value="Unplaced"/>
</dbReference>
<dbReference type="SUPFAM" id="SSF46785">
    <property type="entry name" value="Winged helix' DNA-binding domain"/>
    <property type="match status" value="1"/>
</dbReference>
<evidence type="ECO:0000313" key="8">
    <source>
        <dbReference type="RefSeq" id="XP_022098534.1"/>
    </source>
</evidence>
<evidence type="ECO:0000256" key="4">
    <source>
        <dbReference type="SAM" id="MobiDB-lite"/>
    </source>
</evidence>
<dbReference type="InterPro" id="IPR036390">
    <property type="entry name" value="WH_DNA-bd_sf"/>
</dbReference>
<reference evidence="8" key="1">
    <citation type="submission" date="2025-08" db="UniProtKB">
        <authorList>
            <consortium name="RefSeq"/>
        </authorList>
    </citation>
    <scope>IDENTIFICATION</scope>
</reference>
<dbReference type="OrthoDB" id="10067219at2759"/>
<dbReference type="Gene3D" id="1.10.150.50">
    <property type="entry name" value="Transcription Factor, Ets-1"/>
    <property type="match status" value="1"/>
</dbReference>
<dbReference type="Pfam" id="PF00178">
    <property type="entry name" value="Ets"/>
    <property type="match status" value="1"/>
</dbReference>
<dbReference type="InterPro" id="IPR003118">
    <property type="entry name" value="Pointed_dom"/>
</dbReference>
<gene>
    <name evidence="8" type="primary">LOC110983530</name>
</gene>
<dbReference type="PANTHER" id="PTHR11849">
    <property type="entry name" value="ETS"/>
    <property type="match status" value="1"/>
</dbReference>
<dbReference type="InterPro" id="IPR013761">
    <property type="entry name" value="SAM/pointed_sf"/>
</dbReference>
<dbReference type="SMART" id="SM00413">
    <property type="entry name" value="ETS"/>
    <property type="match status" value="1"/>
</dbReference>
<evidence type="ECO:0000259" key="6">
    <source>
        <dbReference type="PROSITE" id="PS51433"/>
    </source>
</evidence>
<dbReference type="Gene3D" id="3.10.20.90">
    <property type="entry name" value="Phosphatidylinositol 3-kinase Catalytic Subunit, Chain A, domain 1"/>
    <property type="match status" value="1"/>
</dbReference>
<evidence type="ECO:0000256" key="2">
    <source>
        <dbReference type="ARBA" id="ARBA00023125"/>
    </source>
</evidence>
<protein>
    <submittedName>
        <fullName evidence="8">GA-binding protein alpha chain-like isoform X1</fullName>
    </submittedName>
</protein>
<dbReference type="GO" id="GO:0000981">
    <property type="term" value="F:DNA-binding transcription factor activity, RNA polymerase II-specific"/>
    <property type="evidence" value="ECO:0007669"/>
    <property type="project" value="TreeGrafter"/>
</dbReference>
<dbReference type="OMA" id="PIKRMHR"/>
<dbReference type="InterPro" id="IPR024668">
    <property type="entry name" value="GABP_asu_N"/>
</dbReference>
<feature type="compositionally biased region" description="Basic residues" evidence="4">
    <location>
        <begin position="1"/>
        <end position="10"/>
    </location>
</feature>
<dbReference type="KEGG" id="aplc:110983530"/>
<dbReference type="PROSITE" id="PS00346">
    <property type="entry name" value="ETS_DOMAIN_2"/>
    <property type="match status" value="1"/>
</dbReference>
<dbReference type="AlphaFoldDB" id="A0A8B7YYV9"/>
<accession>A0A8B7YYV9</accession>
<evidence type="ECO:0000259" key="5">
    <source>
        <dbReference type="PROSITE" id="PS50061"/>
    </source>
</evidence>
<dbReference type="Pfam" id="PF02198">
    <property type="entry name" value="SAM_PNT"/>
    <property type="match status" value="1"/>
</dbReference>
<proteinExistence type="inferred from homology"/>
<dbReference type="InterPro" id="IPR046328">
    <property type="entry name" value="ETS_fam"/>
</dbReference>
<name>A0A8B7YYV9_ACAPL</name>
<dbReference type="PROSITE" id="PS50061">
    <property type="entry name" value="ETS_DOMAIN_3"/>
    <property type="match status" value="1"/>
</dbReference>
<keyword evidence="3" id="KW-0539">Nucleus</keyword>
<keyword evidence="7" id="KW-1185">Reference proteome</keyword>
<evidence type="ECO:0000256" key="1">
    <source>
        <dbReference type="ARBA" id="ARBA00005562"/>
    </source>
</evidence>
<organism evidence="7 8">
    <name type="scientific">Acanthaster planci</name>
    <name type="common">Crown-of-thorns starfish</name>
    <dbReference type="NCBI Taxonomy" id="133434"/>
    <lineage>
        <taxon>Eukaryota</taxon>
        <taxon>Metazoa</taxon>
        <taxon>Echinodermata</taxon>
        <taxon>Eleutherozoa</taxon>
        <taxon>Asterozoa</taxon>
        <taxon>Asteroidea</taxon>
        <taxon>Valvatacea</taxon>
        <taxon>Valvatida</taxon>
        <taxon>Acanthasteridae</taxon>
        <taxon>Acanthaster</taxon>
    </lineage>
</organism>
<keyword evidence="2 3" id="KW-0238">DNA-binding</keyword>
<feature type="region of interest" description="Disordered" evidence="4">
    <location>
        <begin position="1"/>
        <end position="38"/>
    </location>
</feature>
<comment type="similarity">
    <text evidence="1 3">Belongs to the ETS family.</text>
</comment>
<comment type="subcellular location">
    <subcellularLocation>
        <location evidence="3">Nucleus</location>
    </subcellularLocation>
</comment>
<dbReference type="PROSITE" id="PS51433">
    <property type="entry name" value="PNT"/>
    <property type="match status" value="1"/>
</dbReference>
<dbReference type="GO" id="GO:0005634">
    <property type="term" value="C:nucleus"/>
    <property type="evidence" value="ECO:0007669"/>
    <property type="project" value="UniProtKB-SubCell"/>
</dbReference>
<dbReference type="PRINTS" id="PR00454">
    <property type="entry name" value="ETSDOMAIN"/>
</dbReference>
<dbReference type="InterPro" id="IPR000418">
    <property type="entry name" value="Ets_dom"/>
</dbReference>
<dbReference type="Gene3D" id="1.10.10.10">
    <property type="entry name" value="Winged helix-like DNA-binding domain superfamily/Winged helix DNA-binding domain"/>
    <property type="match status" value="1"/>
</dbReference>
<dbReference type="GO" id="GO:0043565">
    <property type="term" value="F:sequence-specific DNA binding"/>
    <property type="evidence" value="ECO:0007669"/>
    <property type="project" value="InterPro"/>
</dbReference>
<feature type="domain" description="ETS" evidence="5">
    <location>
        <begin position="267"/>
        <end position="347"/>
    </location>
</feature>
<dbReference type="GO" id="GO:0030154">
    <property type="term" value="P:cell differentiation"/>
    <property type="evidence" value="ECO:0007669"/>
    <property type="project" value="TreeGrafter"/>
</dbReference>
<sequence>MEQKSKKRKLSQGSPSRQVVFPGSGELIKPCPTKPPPPQSIIIHMMDIAEPLSSLKKALEQRLQCSLKDHEIYLQNERLLDESNSLLEQGVNAEGTLQFSVEVISAQGVRPRMNIVDVIKPITIEVVDNAPPATEVEATTKCKWVVCNNYREVQERLGMPTNPKDWSNVHTQHWLDWVINEFKITNCPVPDHLQVGGEKLCALTKREFLSGLPRQAGELMWIHLDLLKRTDQEGMMKVPERELRITGFGSEDKLNSHGNRTGNNGQIQLWQFLLEMLTDPTMVHCICWVGTQGEFKLLDAELVAQKWGERKNKPSMNYEKLSRALRYYYDGDMIAKVHGKRFVYKFVCDLRHLLGYSAEELSARVAQCNKNKSKKVPIPRNPVDVNSPKYYIEKVMTSLGAKP</sequence>
<evidence type="ECO:0000256" key="3">
    <source>
        <dbReference type="RuleBase" id="RU004019"/>
    </source>
</evidence>
<dbReference type="RefSeq" id="XP_022098534.1">
    <property type="nucleotide sequence ID" value="XM_022242842.1"/>
</dbReference>
<dbReference type="GeneID" id="110983530"/>
<dbReference type="Pfam" id="PF11620">
    <property type="entry name" value="GABP-alpha"/>
    <property type="match status" value="1"/>
</dbReference>
<dbReference type="InterPro" id="IPR036388">
    <property type="entry name" value="WH-like_DNA-bd_sf"/>
</dbReference>
<feature type="domain" description="PNT" evidence="6">
    <location>
        <begin position="145"/>
        <end position="231"/>
    </location>
</feature>